<dbReference type="Proteomes" id="UP000540787">
    <property type="component" value="Unassembled WGS sequence"/>
</dbReference>
<dbReference type="GO" id="GO:0030490">
    <property type="term" value="P:maturation of SSU-rRNA"/>
    <property type="evidence" value="ECO:0007669"/>
    <property type="project" value="UniProtKB-UniRule"/>
</dbReference>
<comment type="function">
    <text evidence="2">One of several proteins that assist in the late maturation steps of the functional core of the 30S ribosomal subunit. Associates with free 30S ribosomal subunits (but not with 30S subunits that are part of 70S ribosomes or polysomes). Required for efficient processing of 16S rRNA. May interact with the 5'-terminal helix region of 16S rRNA.</text>
</comment>
<dbReference type="Pfam" id="PF02033">
    <property type="entry name" value="RBFA"/>
    <property type="match status" value="1"/>
</dbReference>
<protein>
    <recommendedName>
        <fullName evidence="2">Ribosome-binding factor A</fullName>
    </recommendedName>
</protein>
<feature type="compositionally biased region" description="Acidic residues" evidence="3">
    <location>
        <begin position="135"/>
        <end position="155"/>
    </location>
</feature>
<evidence type="ECO:0000313" key="5">
    <source>
        <dbReference type="Proteomes" id="UP000540787"/>
    </source>
</evidence>
<comment type="similarity">
    <text evidence="2">Belongs to the RbfA family.</text>
</comment>
<keyword evidence="2" id="KW-0963">Cytoplasm</keyword>
<evidence type="ECO:0000256" key="3">
    <source>
        <dbReference type="SAM" id="MobiDB-lite"/>
    </source>
</evidence>
<dbReference type="Gene3D" id="3.30.300.20">
    <property type="match status" value="1"/>
</dbReference>
<dbReference type="InterPro" id="IPR000238">
    <property type="entry name" value="RbfA"/>
</dbReference>
<dbReference type="InterPro" id="IPR015946">
    <property type="entry name" value="KH_dom-like_a/b"/>
</dbReference>
<proteinExistence type="inferred from homology"/>
<comment type="subunit">
    <text evidence="2">Monomer. Binds 30S ribosomal subunits, but not 50S ribosomal subunits or 70S ribosomes.</text>
</comment>
<organism evidence="4 5">
    <name type="scientific">Massilia aurea</name>
    <dbReference type="NCBI Taxonomy" id="373040"/>
    <lineage>
        <taxon>Bacteria</taxon>
        <taxon>Pseudomonadati</taxon>
        <taxon>Pseudomonadota</taxon>
        <taxon>Betaproteobacteria</taxon>
        <taxon>Burkholderiales</taxon>
        <taxon>Oxalobacteraceae</taxon>
        <taxon>Telluria group</taxon>
        <taxon>Massilia</taxon>
    </lineage>
</organism>
<keyword evidence="5" id="KW-1185">Reference proteome</keyword>
<gene>
    <name evidence="2" type="primary">rbfA</name>
    <name evidence="4" type="ORF">HD842_000081</name>
</gene>
<dbReference type="AlphaFoldDB" id="A0A7W9WX47"/>
<dbReference type="GO" id="GO:0043024">
    <property type="term" value="F:ribosomal small subunit binding"/>
    <property type="evidence" value="ECO:0007669"/>
    <property type="project" value="TreeGrafter"/>
</dbReference>
<name>A0A7W9WX47_9BURK</name>
<dbReference type="EMBL" id="JACHBX010000001">
    <property type="protein sequence ID" value="MBB6131970.1"/>
    <property type="molecule type" value="Genomic_DNA"/>
</dbReference>
<dbReference type="NCBIfam" id="TIGR00082">
    <property type="entry name" value="rbfA"/>
    <property type="match status" value="1"/>
</dbReference>
<dbReference type="SUPFAM" id="SSF89919">
    <property type="entry name" value="Ribosome-binding factor A, RbfA"/>
    <property type="match status" value="1"/>
</dbReference>
<comment type="caution">
    <text evidence="4">The sequence shown here is derived from an EMBL/GenBank/DDBJ whole genome shotgun (WGS) entry which is preliminary data.</text>
</comment>
<dbReference type="PANTHER" id="PTHR33515">
    <property type="entry name" value="RIBOSOME-BINDING FACTOR A, CHLOROPLASTIC-RELATED"/>
    <property type="match status" value="1"/>
</dbReference>
<sequence>MAKHSKSIPKRGLRVADQIQKDLSELIAFELKDPRVGMVTISEVQLTPDYAHAKVYFTLLKDGVEEVKQTQEGLNKASGYLRNMLGKRLHIHTLPALHFVHDTSTVRGLQMSALIDQANATRSKDDPESNPAPEVDVDLDQSQDQDQDQDSDAGDDADKANKA</sequence>
<feature type="region of interest" description="Disordered" evidence="3">
    <location>
        <begin position="119"/>
        <end position="163"/>
    </location>
</feature>
<dbReference type="GO" id="GO:0005829">
    <property type="term" value="C:cytosol"/>
    <property type="evidence" value="ECO:0007669"/>
    <property type="project" value="TreeGrafter"/>
</dbReference>
<reference evidence="4 5" key="1">
    <citation type="submission" date="2020-08" db="EMBL/GenBank/DDBJ databases">
        <title>The Agave Microbiome: Exploring the role of microbial communities in plant adaptations to desert environments.</title>
        <authorList>
            <person name="Partida-Martinez L.P."/>
        </authorList>
    </citation>
    <scope>NUCLEOTIDE SEQUENCE [LARGE SCALE GENOMIC DNA]</scope>
    <source>
        <strain evidence="4 5">AT3.2</strain>
    </source>
</reference>
<dbReference type="PANTHER" id="PTHR33515:SF1">
    <property type="entry name" value="RIBOSOME-BINDING FACTOR A, CHLOROPLASTIC-RELATED"/>
    <property type="match status" value="1"/>
</dbReference>
<dbReference type="InterPro" id="IPR023799">
    <property type="entry name" value="RbfA_dom_sf"/>
</dbReference>
<evidence type="ECO:0000256" key="2">
    <source>
        <dbReference type="HAMAP-Rule" id="MF_00003"/>
    </source>
</evidence>
<keyword evidence="1 2" id="KW-0690">Ribosome biogenesis</keyword>
<accession>A0A7W9WX47</accession>
<evidence type="ECO:0000256" key="1">
    <source>
        <dbReference type="ARBA" id="ARBA00022517"/>
    </source>
</evidence>
<comment type="subcellular location">
    <subcellularLocation>
        <location evidence="2">Cytoplasm</location>
    </subcellularLocation>
</comment>
<dbReference type="HAMAP" id="MF_00003">
    <property type="entry name" value="RbfA"/>
    <property type="match status" value="1"/>
</dbReference>
<evidence type="ECO:0000313" key="4">
    <source>
        <dbReference type="EMBL" id="MBB6131970.1"/>
    </source>
</evidence>
<dbReference type="RefSeq" id="WP_229424530.1">
    <property type="nucleotide sequence ID" value="NZ_JACHBX010000001.1"/>
</dbReference>